<accession>A0A1N6M5Q5</accession>
<dbReference type="RefSeq" id="WP_074373284.1">
    <property type="nucleotide sequence ID" value="NZ_AP024907.1"/>
</dbReference>
<name>A0A1N6M5Q5_9VIBR</name>
<evidence type="ECO:0000313" key="2">
    <source>
        <dbReference type="EMBL" id="SIO94762.1"/>
    </source>
</evidence>
<dbReference type="OrthoDB" id="9812842at2"/>
<dbReference type="InterPro" id="IPR054545">
    <property type="entry name" value="ApeI-like"/>
</dbReference>
<dbReference type="AlphaFoldDB" id="A0A1N6M5Q5"/>
<feature type="domain" description="ApeI dehydratase-like" evidence="1">
    <location>
        <begin position="161"/>
        <end position="248"/>
    </location>
</feature>
<dbReference type="Proteomes" id="UP000184774">
    <property type="component" value="Unassembled WGS sequence"/>
</dbReference>
<gene>
    <name evidence="2" type="ORF">VSP9026_02492</name>
</gene>
<dbReference type="Gene3D" id="3.10.129.10">
    <property type="entry name" value="Hotdog Thioesterase"/>
    <property type="match status" value="1"/>
</dbReference>
<dbReference type="Pfam" id="PF22818">
    <property type="entry name" value="ApeI-like"/>
    <property type="match status" value="1"/>
</dbReference>
<dbReference type="EMBL" id="FSSB01000016">
    <property type="protein sequence ID" value="SIO94762.1"/>
    <property type="molecule type" value="Genomic_DNA"/>
</dbReference>
<protein>
    <recommendedName>
        <fullName evidence="1">ApeI dehydratase-like domain-containing protein</fullName>
    </recommendedName>
</protein>
<reference evidence="2 3" key="1">
    <citation type="submission" date="2016-12" db="EMBL/GenBank/DDBJ databases">
        <authorList>
            <person name="Song W.-J."/>
            <person name="Kurnit D.M."/>
        </authorList>
    </citation>
    <scope>NUCLEOTIDE SEQUENCE [LARGE SCALE GENOMIC DNA]</scope>
    <source>
        <strain evidence="2 3">CECT 9026</strain>
    </source>
</reference>
<evidence type="ECO:0000313" key="3">
    <source>
        <dbReference type="Proteomes" id="UP000184774"/>
    </source>
</evidence>
<sequence>MAINEEHIDGPNFLGICSVIDKTKDDFAIGTLNLAHWDQSRLHSQISQLIEGMNQFAVRFATRTSLLKDPDYRYLPVLIDEFETKVFELPEVVDISGNIELVNDVYRIHCWISDKTDNLRQELALATILVAKVYLPQKINKRGFAYKVKQLWTFSNVSDNSFRFKFERKHPLFEEHFPSRAVCPGSLLTELLFKGLKIDFSNTLIELSKVKFIDAVCPDENYKLIIKSDGIKSNSGVFYIQSESKKRYTCGHFATNK</sequence>
<organism evidence="2 3">
    <name type="scientific">Vibrio spartinae</name>
    <dbReference type="NCBI Taxonomy" id="1918945"/>
    <lineage>
        <taxon>Bacteria</taxon>
        <taxon>Pseudomonadati</taxon>
        <taxon>Pseudomonadota</taxon>
        <taxon>Gammaproteobacteria</taxon>
        <taxon>Vibrionales</taxon>
        <taxon>Vibrionaceae</taxon>
        <taxon>Vibrio</taxon>
    </lineage>
</organism>
<proteinExistence type="predicted"/>
<evidence type="ECO:0000259" key="1">
    <source>
        <dbReference type="Pfam" id="PF22818"/>
    </source>
</evidence>